<accession>D1CBT6</accession>
<dbReference type="InterPro" id="IPR006225">
    <property type="entry name" value="PsdUridine_synth_RluC/D"/>
</dbReference>
<dbReference type="GO" id="GO:0003723">
    <property type="term" value="F:RNA binding"/>
    <property type="evidence" value="ECO:0007669"/>
    <property type="project" value="UniProtKB-KW"/>
</dbReference>
<dbReference type="STRING" id="525904.Tter_1344"/>
<dbReference type="InterPro" id="IPR036986">
    <property type="entry name" value="S4_RNA-bd_sf"/>
</dbReference>
<dbReference type="PROSITE" id="PS01129">
    <property type="entry name" value="PSI_RLU"/>
    <property type="match status" value="1"/>
</dbReference>
<evidence type="ECO:0000256" key="6">
    <source>
        <dbReference type="RuleBase" id="RU362028"/>
    </source>
</evidence>
<dbReference type="OrthoDB" id="9807829at2"/>
<dbReference type="SMART" id="SM00363">
    <property type="entry name" value="S4"/>
    <property type="match status" value="1"/>
</dbReference>
<reference evidence="9" key="1">
    <citation type="journal article" date="2010" name="Stand. Genomic Sci.">
        <title>Complete genome sequence of 'Thermobaculum terrenum' type strain (YNP1).</title>
        <authorList>
            <person name="Kiss H."/>
            <person name="Cleland D."/>
            <person name="Lapidus A."/>
            <person name="Lucas S."/>
            <person name="Glavina Del Rio T."/>
            <person name="Nolan M."/>
            <person name="Tice H."/>
            <person name="Han C."/>
            <person name="Goodwin L."/>
            <person name="Pitluck S."/>
            <person name="Liolios K."/>
            <person name="Ivanova N."/>
            <person name="Mavromatis K."/>
            <person name="Ovchinnikova G."/>
            <person name="Pati A."/>
            <person name="Chen A."/>
            <person name="Palaniappan K."/>
            <person name="Land M."/>
            <person name="Hauser L."/>
            <person name="Chang Y."/>
            <person name="Jeffries C."/>
            <person name="Lu M."/>
            <person name="Brettin T."/>
            <person name="Detter J."/>
            <person name="Goker M."/>
            <person name="Tindall B."/>
            <person name="Beck B."/>
            <person name="McDermott T."/>
            <person name="Woyke T."/>
            <person name="Bristow J."/>
            <person name="Eisen J."/>
            <person name="Markowitz V."/>
            <person name="Hugenholtz P."/>
            <person name="Kyrpides N."/>
            <person name="Klenk H."/>
            <person name="Cheng J."/>
        </authorList>
    </citation>
    <scope>NUCLEOTIDE SEQUENCE [LARGE SCALE GENOMIC DNA]</scope>
    <source>
        <strain evidence="9">ATCC BAA-798 / YNP1</strain>
    </source>
</reference>
<keyword evidence="9" id="KW-1185">Reference proteome</keyword>
<dbReference type="CDD" id="cd02869">
    <property type="entry name" value="PseudoU_synth_RluA_like"/>
    <property type="match status" value="1"/>
</dbReference>
<evidence type="ECO:0000256" key="3">
    <source>
        <dbReference type="ARBA" id="ARBA00023235"/>
    </source>
</evidence>
<dbReference type="SUPFAM" id="SSF55120">
    <property type="entry name" value="Pseudouridine synthase"/>
    <property type="match status" value="1"/>
</dbReference>
<dbReference type="HOGENOM" id="CLU_016902_4_4_0"/>
<dbReference type="EC" id="5.4.99.-" evidence="6"/>
<sequence>MRGKPVTDGAEALLIISPEDVGERLDTLLAHKLESVSRSQVQRAIEQGTILVNDHPSKPSYKLREGDRILILTIPRVPQGEVALIPSYVDLRVVYEDDKIIVIDKPAGMVVHPSPGHYDNTLVNALIARYPDLLKQPTDRPGIVHRLDKDTSGLIIVARDLDTLNYLQGQMKARKIFKEYTLLCCGALDPPEGRIEAPIGRDLRDRTKMSVIAGGKEAVTEYSTIQSLGKYTLAIARPITGRTHQIRVHFAAIGHPIAGDPIYGNCRLEGLNRQFLHASRLGVVMPNGEYKEWHSPLPEDLRQSLEKVTVLAS</sequence>
<name>D1CBT6_THET1</name>
<dbReference type="EMBL" id="CP001825">
    <property type="protein sequence ID" value="ACZ42251.1"/>
    <property type="molecule type" value="Genomic_DNA"/>
</dbReference>
<comment type="similarity">
    <text evidence="2 6">Belongs to the pseudouridine synthase RluA family.</text>
</comment>
<feature type="active site" evidence="4">
    <location>
        <position position="148"/>
    </location>
</feature>
<dbReference type="Gene3D" id="3.30.2350.10">
    <property type="entry name" value="Pseudouridine synthase"/>
    <property type="match status" value="1"/>
</dbReference>
<dbReference type="InterPro" id="IPR006145">
    <property type="entry name" value="PsdUridine_synth_RsuA/RluA"/>
</dbReference>
<dbReference type="AlphaFoldDB" id="D1CBT6"/>
<proteinExistence type="inferred from homology"/>
<keyword evidence="3 6" id="KW-0413">Isomerase</keyword>
<dbReference type="InterPro" id="IPR020103">
    <property type="entry name" value="PsdUridine_synth_cat_dom_sf"/>
</dbReference>
<comment type="function">
    <text evidence="6">Responsible for synthesis of pseudouridine from uracil.</text>
</comment>
<protein>
    <recommendedName>
        <fullName evidence="6">Pseudouridine synthase</fullName>
        <ecNumber evidence="6">5.4.99.-</ecNumber>
    </recommendedName>
</protein>
<evidence type="ECO:0000256" key="5">
    <source>
        <dbReference type="PROSITE-ProRule" id="PRU00182"/>
    </source>
</evidence>
<keyword evidence="8" id="KW-0378">Hydrolase</keyword>
<dbReference type="PANTHER" id="PTHR21600">
    <property type="entry name" value="MITOCHONDRIAL RNA PSEUDOURIDINE SYNTHASE"/>
    <property type="match status" value="1"/>
</dbReference>
<dbReference type="NCBIfam" id="TIGR00005">
    <property type="entry name" value="rluA_subfam"/>
    <property type="match status" value="1"/>
</dbReference>
<keyword evidence="5" id="KW-0694">RNA-binding</keyword>
<evidence type="ECO:0000259" key="7">
    <source>
        <dbReference type="SMART" id="SM00363"/>
    </source>
</evidence>
<dbReference type="InterPro" id="IPR050188">
    <property type="entry name" value="RluA_PseudoU_synthase"/>
</dbReference>
<dbReference type="Pfam" id="PF01479">
    <property type="entry name" value="S4"/>
    <property type="match status" value="1"/>
</dbReference>
<comment type="catalytic activity">
    <reaction evidence="1 6">
        <text>a uridine in RNA = a pseudouridine in RNA</text>
        <dbReference type="Rhea" id="RHEA:48348"/>
        <dbReference type="Rhea" id="RHEA-COMP:12068"/>
        <dbReference type="Rhea" id="RHEA-COMP:12069"/>
        <dbReference type="ChEBI" id="CHEBI:65314"/>
        <dbReference type="ChEBI" id="CHEBI:65315"/>
    </reaction>
</comment>
<dbReference type="InterPro" id="IPR006224">
    <property type="entry name" value="PsdUridine_synth_RluA-like_CS"/>
</dbReference>
<dbReference type="KEGG" id="ttr:Tter_1344"/>
<organism evidence="8 9">
    <name type="scientific">Thermobaculum terrenum (strain ATCC BAA-798 / CCMEE 7001 / YNP1)</name>
    <dbReference type="NCBI Taxonomy" id="525904"/>
    <lineage>
        <taxon>Bacteria</taxon>
        <taxon>Bacillati</taxon>
        <taxon>Chloroflexota</taxon>
        <taxon>Chloroflexia</taxon>
        <taxon>Candidatus Thermobaculales</taxon>
        <taxon>Candidatus Thermobaculaceae</taxon>
        <taxon>Thermobaculum</taxon>
    </lineage>
</organism>
<dbReference type="GO" id="GO:0000455">
    <property type="term" value="P:enzyme-directed rRNA pseudouridine synthesis"/>
    <property type="evidence" value="ECO:0007669"/>
    <property type="project" value="UniProtKB-ARBA"/>
</dbReference>
<dbReference type="GO" id="GO:0016798">
    <property type="term" value="F:hydrolase activity, acting on glycosyl bonds"/>
    <property type="evidence" value="ECO:0007669"/>
    <property type="project" value="UniProtKB-KW"/>
</dbReference>
<keyword evidence="8" id="KW-0326">Glycosidase</keyword>
<dbReference type="GO" id="GO:0120159">
    <property type="term" value="F:rRNA pseudouridine synthase activity"/>
    <property type="evidence" value="ECO:0007669"/>
    <property type="project" value="UniProtKB-ARBA"/>
</dbReference>
<dbReference type="PROSITE" id="PS50889">
    <property type="entry name" value="S4"/>
    <property type="match status" value="1"/>
</dbReference>
<dbReference type="eggNOG" id="COG0564">
    <property type="taxonomic scope" value="Bacteria"/>
</dbReference>
<evidence type="ECO:0000313" key="9">
    <source>
        <dbReference type="Proteomes" id="UP000000323"/>
    </source>
</evidence>
<feature type="domain" description="RNA-binding S4" evidence="7">
    <location>
        <begin position="23"/>
        <end position="83"/>
    </location>
</feature>
<dbReference type="Gene3D" id="3.10.290.10">
    <property type="entry name" value="RNA-binding S4 domain"/>
    <property type="match status" value="1"/>
</dbReference>
<evidence type="ECO:0000256" key="4">
    <source>
        <dbReference type="PIRSR" id="PIRSR606225-1"/>
    </source>
</evidence>
<dbReference type="CDD" id="cd00165">
    <property type="entry name" value="S4"/>
    <property type="match status" value="1"/>
</dbReference>
<dbReference type="RefSeq" id="WP_012875286.1">
    <property type="nucleotide sequence ID" value="NC_013525.1"/>
</dbReference>
<dbReference type="SUPFAM" id="SSF55174">
    <property type="entry name" value="Alpha-L RNA-binding motif"/>
    <property type="match status" value="1"/>
</dbReference>
<dbReference type="InterPro" id="IPR002942">
    <property type="entry name" value="S4_RNA-bd"/>
</dbReference>
<dbReference type="Proteomes" id="UP000000323">
    <property type="component" value="Chromosome 1"/>
</dbReference>
<gene>
    <name evidence="8" type="ordered locus">Tter_1344</name>
</gene>
<evidence type="ECO:0000313" key="8">
    <source>
        <dbReference type="EMBL" id="ACZ42251.1"/>
    </source>
</evidence>
<dbReference type="Pfam" id="PF00849">
    <property type="entry name" value="PseudoU_synth_2"/>
    <property type="match status" value="1"/>
</dbReference>
<dbReference type="PANTHER" id="PTHR21600:SF44">
    <property type="entry name" value="RIBOSOMAL LARGE SUBUNIT PSEUDOURIDINE SYNTHASE D"/>
    <property type="match status" value="1"/>
</dbReference>
<evidence type="ECO:0000256" key="2">
    <source>
        <dbReference type="ARBA" id="ARBA00010876"/>
    </source>
</evidence>
<evidence type="ECO:0000256" key="1">
    <source>
        <dbReference type="ARBA" id="ARBA00000073"/>
    </source>
</evidence>